<organism evidence="12 13">
    <name type="scientific">Ascidiaceihabitans donghaensis</name>
    <dbReference type="NCBI Taxonomy" id="1510460"/>
    <lineage>
        <taxon>Bacteria</taxon>
        <taxon>Pseudomonadati</taxon>
        <taxon>Pseudomonadota</taxon>
        <taxon>Alphaproteobacteria</taxon>
        <taxon>Rhodobacterales</taxon>
        <taxon>Paracoccaceae</taxon>
        <taxon>Ascidiaceihabitans</taxon>
    </lineage>
</organism>
<evidence type="ECO:0000256" key="8">
    <source>
        <dbReference type="PIRSR" id="PIRSR639901-1"/>
    </source>
</evidence>
<comment type="pathway">
    <text evidence="2 10">Bacterial outer membrane biogenesis; LPS core biosynthesis.</text>
</comment>
<comment type="function">
    <text evidence="1 10">Involved in lipopolysaccharide (LPS) biosynthesis. Catalyzes the transfer of 3-deoxy-D-manno-octulosonate (Kdo) residue(s) from CMP-Kdo to lipid IV(A), the tetraacyldisaccharide-1,4'-bisphosphate precursor of lipid A.</text>
</comment>
<dbReference type="UniPathway" id="UPA00958"/>
<reference evidence="12 13" key="1">
    <citation type="submission" date="2018-03" db="EMBL/GenBank/DDBJ databases">
        <authorList>
            <person name="Keele B.F."/>
        </authorList>
    </citation>
    <scope>NUCLEOTIDE SEQUENCE [LARGE SCALE GENOMIC DNA]</scope>
    <source>
        <strain evidence="12 13">CECT 8599</strain>
    </source>
</reference>
<dbReference type="Proteomes" id="UP000244880">
    <property type="component" value="Unassembled WGS sequence"/>
</dbReference>
<dbReference type="GO" id="GO:0043842">
    <property type="term" value="F:Kdo transferase activity"/>
    <property type="evidence" value="ECO:0007669"/>
    <property type="project" value="UniProtKB-EC"/>
</dbReference>
<keyword evidence="5 10" id="KW-0808">Transferase</keyword>
<dbReference type="RefSeq" id="WP_108828812.1">
    <property type="nucleotide sequence ID" value="NZ_OMOR01000001.1"/>
</dbReference>
<comment type="catalytic activity">
    <reaction evidence="7 10">
        <text>lipid IVA (E. coli) + CMP-3-deoxy-beta-D-manno-octulosonate = alpha-Kdo-(2-&gt;6)-lipid IVA (E. coli) + CMP + H(+)</text>
        <dbReference type="Rhea" id="RHEA:28066"/>
        <dbReference type="ChEBI" id="CHEBI:15378"/>
        <dbReference type="ChEBI" id="CHEBI:58603"/>
        <dbReference type="ChEBI" id="CHEBI:60364"/>
        <dbReference type="ChEBI" id="CHEBI:60377"/>
        <dbReference type="ChEBI" id="CHEBI:85987"/>
        <dbReference type="EC" id="2.4.99.12"/>
    </reaction>
</comment>
<keyword evidence="10" id="KW-0472">Membrane</keyword>
<feature type="site" description="Transition state stabilizer" evidence="9">
    <location>
        <position position="135"/>
    </location>
</feature>
<feature type="domain" description="3-deoxy-D-manno-octulosonic-acid transferase N-terminal" evidence="11">
    <location>
        <begin position="38"/>
        <end position="213"/>
    </location>
</feature>
<sequence>MKPTGLYRAYAAATALVLPFAARARVKKLRRAGISAHRAHEVLGHATERRPGGTLIWFHAASVGESLSVLSLIAAMGRALPLARFLITSGTPTSASLIAKRMPPRCQHQFVPLDGAGPLKRFLRAWRPDAFVLVESEFWPNMLVHIRKAGVPMALVNARLSERSLKRWAKRPKTARFLLEGFSLVFAQTNALADQLIALGTQPDKTRKGVDLKSLSAPLPVHGKSLLDVQHALGPRPVWAACSTHPGEEQEVLTAHISLLETQPDLCLILAPRHPERGLEVAKLVTDLGLSLSRRSTGDIPQAQVYLADTLGELGLWYTLAPFVFLGGSLKPIGGHNPYEPAHMGSAVLSGVHVNNFADTYAKLEAAGGARLVSSGANLAQLAQDWFEHPVALTQARQAARDFAGGQADTLDSIANALIDGLDLNV</sequence>
<evidence type="ECO:0000256" key="10">
    <source>
        <dbReference type="RuleBase" id="RU365103"/>
    </source>
</evidence>
<accession>A0A2R8BFM8</accession>
<comment type="subcellular location">
    <subcellularLocation>
        <location evidence="10">Cell membrane</location>
    </subcellularLocation>
</comment>
<evidence type="ECO:0000256" key="6">
    <source>
        <dbReference type="ARBA" id="ARBA00031445"/>
    </source>
</evidence>
<gene>
    <name evidence="12" type="primary">waaA_1</name>
    <name evidence="12" type="ORF">ASD8599_02516</name>
</gene>
<keyword evidence="10" id="KW-0448">Lipopolysaccharide biosynthesis</keyword>
<feature type="site" description="Transition state stabilizer" evidence="9">
    <location>
        <position position="213"/>
    </location>
</feature>
<dbReference type="Gene3D" id="3.40.50.2000">
    <property type="entry name" value="Glycogen Phosphorylase B"/>
    <property type="match status" value="1"/>
</dbReference>
<dbReference type="InterPro" id="IPR007507">
    <property type="entry name" value="Glycos_transf_N"/>
</dbReference>
<keyword evidence="13" id="KW-1185">Reference proteome</keyword>
<dbReference type="InterPro" id="IPR039901">
    <property type="entry name" value="Kdotransferase"/>
</dbReference>
<dbReference type="PANTHER" id="PTHR42755">
    <property type="entry name" value="3-DEOXY-MANNO-OCTULOSONATE CYTIDYLYLTRANSFERASE"/>
    <property type="match status" value="1"/>
</dbReference>
<dbReference type="GO" id="GO:0005886">
    <property type="term" value="C:plasma membrane"/>
    <property type="evidence" value="ECO:0007669"/>
    <property type="project" value="UniProtKB-SubCell"/>
</dbReference>
<name>A0A2R8BFM8_9RHOB</name>
<evidence type="ECO:0000256" key="9">
    <source>
        <dbReference type="PIRSR" id="PIRSR639901-2"/>
    </source>
</evidence>
<evidence type="ECO:0000256" key="4">
    <source>
        <dbReference type="ARBA" id="ARBA00019077"/>
    </source>
</evidence>
<evidence type="ECO:0000259" key="11">
    <source>
        <dbReference type="Pfam" id="PF04413"/>
    </source>
</evidence>
<dbReference type="SUPFAM" id="SSF53756">
    <property type="entry name" value="UDP-Glycosyltransferase/glycogen phosphorylase"/>
    <property type="match status" value="1"/>
</dbReference>
<evidence type="ECO:0000256" key="7">
    <source>
        <dbReference type="ARBA" id="ARBA00049183"/>
    </source>
</evidence>
<dbReference type="AlphaFoldDB" id="A0A2R8BFM8"/>
<dbReference type="EMBL" id="OMOR01000001">
    <property type="protein sequence ID" value="SPH21765.1"/>
    <property type="molecule type" value="Genomic_DNA"/>
</dbReference>
<dbReference type="InterPro" id="IPR038107">
    <property type="entry name" value="Glycos_transf_N_sf"/>
</dbReference>
<evidence type="ECO:0000256" key="5">
    <source>
        <dbReference type="ARBA" id="ARBA00022679"/>
    </source>
</evidence>
<keyword evidence="10" id="KW-1003">Cell membrane</keyword>
<comment type="similarity">
    <text evidence="10">Belongs to the glycosyltransferase group 1 family.</text>
</comment>
<evidence type="ECO:0000256" key="3">
    <source>
        <dbReference type="ARBA" id="ARBA00012621"/>
    </source>
</evidence>
<evidence type="ECO:0000256" key="1">
    <source>
        <dbReference type="ARBA" id="ARBA00003394"/>
    </source>
</evidence>
<keyword evidence="12" id="KW-0328">Glycosyltransferase</keyword>
<proteinExistence type="inferred from homology"/>
<dbReference type="GO" id="GO:0009244">
    <property type="term" value="P:lipopolysaccharide core region biosynthetic process"/>
    <property type="evidence" value="ECO:0007669"/>
    <property type="project" value="UniProtKB-UniRule"/>
</dbReference>
<evidence type="ECO:0000313" key="13">
    <source>
        <dbReference type="Proteomes" id="UP000244880"/>
    </source>
</evidence>
<dbReference type="GO" id="GO:0009245">
    <property type="term" value="P:lipid A biosynthetic process"/>
    <property type="evidence" value="ECO:0007669"/>
    <property type="project" value="TreeGrafter"/>
</dbReference>
<dbReference type="OrthoDB" id="9789797at2"/>
<evidence type="ECO:0000313" key="12">
    <source>
        <dbReference type="EMBL" id="SPH21765.1"/>
    </source>
</evidence>
<dbReference type="Gene3D" id="3.40.50.11720">
    <property type="entry name" value="3-Deoxy-D-manno-octulosonic-acid transferase, N-terminal domain"/>
    <property type="match status" value="1"/>
</dbReference>
<dbReference type="Pfam" id="PF04413">
    <property type="entry name" value="Glycos_transf_N"/>
    <property type="match status" value="1"/>
</dbReference>
<dbReference type="PANTHER" id="PTHR42755:SF1">
    <property type="entry name" value="3-DEOXY-D-MANNO-OCTULOSONIC ACID TRANSFERASE, MITOCHONDRIAL-RELATED"/>
    <property type="match status" value="1"/>
</dbReference>
<dbReference type="EC" id="2.4.99.12" evidence="3 10"/>
<feature type="active site" description="Proton acceptor" evidence="8">
    <location>
        <position position="65"/>
    </location>
</feature>
<evidence type="ECO:0000256" key="2">
    <source>
        <dbReference type="ARBA" id="ARBA00004713"/>
    </source>
</evidence>
<protein>
    <recommendedName>
        <fullName evidence="4 10">3-deoxy-D-manno-octulosonic acid transferase</fullName>
        <shortName evidence="10">Kdo transferase</shortName>
        <ecNumber evidence="3 10">2.4.99.12</ecNumber>
    </recommendedName>
    <alternativeName>
        <fullName evidence="6 10">Lipid IV(A) 3-deoxy-D-manno-octulosonic acid transferase</fullName>
    </alternativeName>
</protein>